<dbReference type="NCBIfam" id="TIGR01484">
    <property type="entry name" value="HAD-SF-IIB"/>
    <property type="match status" value="1"/>
</dbReference>
<evidence type="ECO:0000313" key="1">
    <source>
        <dbReference type="EMBL" id="RCH45686.1"/>
    </source>
</evidence>
<evidence type="ECO:0000313" key="2">
    <source>
        <dbReference type="Proteomes" id="UP000253208"/>
    </source>
</evidence>
<dbReference type="SUPFAM" id="SSF56784">
    <property type="entry name" value="HAD-like"/>
    <property type="match status" value="1"/>
</dbReference>
<dbReference type="InterPro" id="IPR036412">
    <property type="entry name" value="HAD-like_sf"/>
</dbReference>
<organism evidence="1 2">
    <name type="scientific">Blautia obeum</name>
    <dbReference type="NCBI Taxonomy" id="40520"/>
    <lineage>
        <taxon>Bacteria</taxon>
        <taxon>Bacillati</taxon>
        <taxon>Bacillota</taxon>
        <taxon>Clostridia</taxon>
        <taxon>Lachnospirales</taxon>
        <taxon>Lachnospiraceae</taxon>
        <taxon>Blautia</taxon>
    </lineage>
</organism>
<dbReference type="InterPro" id="IPR000150">
    <property type="entry name" value="Cof"/>
</dbReference>
<dbReference type="GO" id="GO:0000287">
    <property type="term" value="F:magnesium ion binding"/>
    <property type="evidence" value="ECO:0007669"/>
    <property type="project" value="TreeGrafter"/>
</dbReference>
<dbReference type="CDD" id="cd07516">
    <property type="entry name" value="HAD_Pase"/>
    <property type="match status" value="1"/>
</dbReference>
<keyword evidence="1" id="KW-0378">Hydrolase</keyword>
<dbReference type="SFLD" id="SFLDG01140">
    <property type="entry name" value="C2.B:_Phosphomannomutase_and_P"/>
    <property type="match status" value="1"/>
</dbReference>
<dbReference type="EMBL" id="PSQG01000003">
    <property type="protein sequence ID" value="RCH45686.1"/>
    <property type="molecule type" value="Genomic_DNA"/>
</dbReference>
<dbReference type="Pfam" id="PF08282">
    <property type="entry name" value="Hydrolase_3"/>
    <property type="match status" value="1"/>
</dbReference>
<dbReference type="NCBIfam" id="TIGR00099">
    <property type="entry name" value="Cof-subfamily"/>
    <property type="match status" value="1"/>
</dbReference>
<dbReference type="PANTHER" id="PTHR10000">
    <property type="entry name" value="PHOSPHOSERINE PHOSPHATASE"/>
    <property type="match status" value="1"/>
</dbReference>
<dbReference type="Gene3D" id="3.40.50.1000">
    <property type="entry name" value="HAD superfamily/HAD-like"/>
    <property type="match status" value="1"/>
</dbReference>
<dbReference type="GO" id="GO:0016791">
    <property type="term" value="F:phosphatase activity"/>
    <property type="evidence" value="ECO:0007669"/>
    <property type="project" value="TreeGrafter"/>
</dbReference>
<dbReference type="RefSeq" id="WP_114001597.1">
    <property type="nucleotide sequence ID" value="NZ_PSQG01000003.1"/>
</dbReference>
<dbReference type="GO" id="GO:0005829">
    <property type="term" value="C:cytosol"/>
    <property type="evidence" value="ECO:0007669"/>
    <property type="project" value="TreeGrafter"/>
</dbReference>
<reference evidence="1 2" key="1">
    <citation type="submission" date="2018-02" db="EMBL/GenBank/DDBJ databases">
        <title>Complete genome sequencing of Faecalibacterium prausnitzii strains isolated from the human gut.</title>
        <authorList>
            <person name="Fitzgerald B.C."/>
            <person name="Shkoporov A.N."/>
            <person name="Ross P.R."/>
            <person name="Hill C."/>
        </authorList>
    </citation>
    <scope>NUCLEOTIDE SEQUENCE [LARGE SCALE GENOMIC DNA]</scope>
    <source>
        <strain evidence="1 2">APC942/31-1</strain>
    </source>
</reference>
<gene>
    <name evidence="1" type="ORF">C4886_02365</name>
</gene>
<dbReference type="Gene3D" id="3.30.1240.10">
    <property type="match status" value="1"/>
</dbReference>
<sequence length="276" mass="30602">MQQIKMIGLDLDGTLLNTKKELTENTRRVLREAIDAGILVLMATGRPYTGIPAELRNFPGIHYALTSNGARVLDTDHNKLLIEQLLPMESAKKALRIFEKYDTLSEIYFDGQGYADAAKLDNVGKYHHDPNMWNYVRTTRIAVPDIQDVIIKENRSMDKVQALFADMEERAAAWKELSELKELELVGSLSYNIEINAAGVNKGTALVALGEMLGIPRESIMACGDGDNDVHLLREVGFGVAMANAQPQVKKAADYITASNDEDGVARAIEKFALHR</sequence>
<proteinExistence type="predicted"/>
<dbReference type="InterPro" id="IPR006379">
    <property type="entry name" value="HAD-SF_hydro_IIB"/>
</dbReference>
<name>A0A367G6H8_9FIRM</name>
<dbReference type="PROSITE" id="PS01229">
    <property type="entry name" value="COF_2"/>
    <property type="match status" value="1"/>
</dbReference>
<dbReference type="AlphaFoldDB" id="A0A367G6H8"/>
<dbReference type="Proteomes" id="UP000253208">
    <property type="component" value="Unassembled WGS sequence"/>
</dbReference>
<dbReference type="PANTHER" id="PTHR10000:SF8">
    <property type="entry name" value="HAD SUPERFAMILY HYDROLASE-LIKE, TYPE 3"/>
    <property type="match status" value="1"/>
</dbReference>
<dbReference type="SFLD" id="SFLDS00003">
    <property type="entry name" value="Haloacid_Dehalogenase"/>
    <property type="match status" value="1"/>
</dbReference>
<comment type="caution">
    <text evidence="1">The sequence shown here is derived from an EMBL/GenBank/DDBJ whole genome shotgun (WGS) entry which is preliminary data.</text>
</comment>
<dbReference type="InterPro" id="IPR023214">
    <property type="entry name" value="HAD_sf"/>
</dbReference>
<protein>
    <submittedName>
        <fullName evidence="1">Cof-type HAD-IIB family hydrolase</fullName>
    </submittedName>
</protein>
<accession>A0A367G6H8</accession>